<dbReference type="STRING" id="27342.A0A0H2RCL1"/>
<dbReference type="InterPro" id="IPR001356">
    <property type="entry name" value="HD"/>
</dbReference>
<dbReference type="Proteomes" id="UP000053477">
    <property type="component" value="Unassembled WGS sequence"/>
</dbReference>
<proteinExistence type="predicted"/>
<sequence>MDGAHHNHHLAMNASRQQDATAPAHRSQSQRYPLPRDPYYLGQGINASAISASVQRYIHTQSPPSNSPLASNTNTAGSSSQIFSNAYIPLPPGVDPASVDFRTFYPYNPSEVKHRKRTTRGQLKLLEETFKRETKPNAALRKTLAAQLEMTPRGVQVWFQNRS</sequence>
<accession>A0A0H2RCL1</accession>
<evidence type="ECO:0000313" key="7">
    <source>
        <dbReference type="EMBL" id="KLO09247.1"/>
    </source>
</evidence>
<dbReference type="GO" id="GO:0000978">
    <property type="term" value="F:RNA polymerase II cis-regulatory region sequence-specific DNA binding"/>
    <property type="evidence" value="ECO:0007669"/>
    <property type="project" value="TreeGrafter"/>
</dbReference>
<dbReference type="SUPFAM" id="SSF46689">
    <property type="entry name" value="Homeodomain-like"/>
    <property type="match status" value="1"/>
</dbReference>
<protein>
    <recommendedName>
        <fullName evidence="6">Homeobox domain-containing protein</fullName>
    </recommendedName>
</protein>
<dbReference type="GO" id="GO:0006357">
    <property type="term" value="P:regulation of transcription by RNA polymerase II"/>
    <property type="evidence" value="ECO:0007669"/>
    <property type="project" value="TreeGrafter"/>
</dbReference>
<dbReference type="InParanoid" id="A0A0H2RCL1"/>
<comment type="subcellular location">
    <subcellularLocation>
        <location evidence="3 4">Nucleus</location>
    </subcellularLocation>
</comment>
<dbReference type="SMART" id="SM00389">
    <property type="entry name" value="HOX"/>
    <property type="match status" value="1"/>
</dbReference>
<dbReference type="EMBL" id="KQ086062">
    <property type="protein sequence ID" value="KLO09247.1"/>
    <property type="molecule type" value="Genomic_DNA"/>
</dbReference>
<evidence type="ECO:0000256" key="2">
    <source>
        <dbReference type="ARBA" id="ARBA00023155"/>
    </source>
</evidence>
<dbReference type="CDD" id="cd00086">
    <property type="entry name" value="homeodomain"/>
    <property type="match status" value="1"/>
</dbReference>
<feature type="region of interest" description="Disordered" evidence="5">
    <location>
        <begin position="1"/>
        <end position="38"/>
    </location>
</feature>
<feature type="compositionally biased region" description="Polar residues" evidence="5">
    <location>
        <begin position="14"/>
        <end position="31"/>
    </location>
</feature>
<organism evidence="7 8">
    <name type="scientific">Schizopora paradoxa</name>
    <dbReference type="NCBI Taxonomy" id="27342"/>
    <lineage>
        <taxon>Eukaryota</taxon>
        <taxon>Fungi</taxon>
        <taxon>Dikarya</taxon>
        <taxon>Basidiomycota</taxon>
        <taxon>Agaricomycotina</taxon>
        <taxon>Agaricomycetes</taxon>
        <taxon>Hymenochaetales</taxon>
        <taxon>Schizoporaceae</taxon>
        <taxon>Schizopora</taxon>
    </lineage>
</organism>
<dbReference type="GO" id="GO:0005634">
    <property type="term" value="C:nucleus"/>
    <property type="evidence" value="ECO:0007669"/>
    <property type="project" value="UniProtKB-SubCell"/>
</dbReference>
<evidence type="ECO:0000256" key="3">
    <source>
        <dbReference type="PROSITE-ProRule" id="PRU00108"/>
    </source>
</evidence>
<dbReference type="InterPro" id="IPR051000">
    <property type="entry name" value="Homeobox_DNA-bind_prot"/>
</dbReference>
<keyword evidence="8" id="KW-1185">Reference proteome</keyword>
<gene>
    <name evidence="7" type="ORF">SCHPADRAFT_575813</name>
</gene>
<dbReference type="AlphaFoldDB" id="A0A0H2RCL1"/>
<dbReference type="PANTHER" id="PTHR24324:SF9">
    <property type="entry name" value="HOMEOBOX DOMAIN-CONTAINING PROTEIN"/>
    <property type="match status" value="1"/>
</dbReference>
<evidence type="ECO:0000256" key="4">
    <source>
        <dbReference type="RuleBase" id="RU000682"/>
    </source>
</evidence>
<reference evidence="7 8" key="1">
    <citation type="submission" date="2015-04" db="EMBL/GenBank/DDBJ databases">
        <title>Complete genome sequence of Schizopora paradoxa KUC8140, a cosmopolitan wood degrader in East Asia.</title>
        <authorList>
            <consortium name="DOE Joint Genome Institute"/>
            <person name="Min B."/>
            <person name="Park H."/>
            <person name="Jang Y."/>
            <person name="Kim J.-J."/>
            <person name="Kim K.H."/>
            <person name="Pangilinan J."/>
            <person name="Lipzen A."/>
            <person name="Riley R."/>
            <person name="Grigoriev I.V."/>
            <person name="Spatafora J.W."/>
            <person name="Choi I.-G."/>
        </authorList>
    </citation>
    <scope>NUCLEOTIDE SEQUENCE [LARGE SCALE GENOMIC DNA]</scope>
    <source>
        <strain evidence="7 8">KUC8140</strain>
    </source>
</reference>
<feature type="domain" description="Homeobox" evidence="6">
    <location>
        <begin position="109"/>
        <end position="163"/>
    </location>
</feature>
<dbReference type="Pfam" id="PF00046">
    <property type="entry name" value="Homeodomain"/>
    <property type="match status" value="1"/>
</dbReference>
<name>A0A0H2RCL1_9AGAM</name>
<keyword evidence="2 3" id="KW-0371">Homeobox</keyword>
<dbReference type="Gene3D" id="1.10.10.60">
    <property type="entry name" value="Homeodomain-like"/>
    <property type="match status" value="1"/>
</dbReference>
<dbReference type="OrthoDB" id="6159439at2759"/>
<dbReference type="InterPro" id="IPR009057">
    <property type="entry name" value="Homeodomain-like_sf"/>
</dbReference>
<evidence type="ECO:0000256" key="5">
    <source>
        <dbReference type="SAM" id="MobiDB-lite"/>
    </source>
</evidence>
<dbReference type="PROSITE" id="PS50071">
    <property type="entry name" value="HOMEOBOX_2"/>
    <property type="match status" value="1"/>
</dbReference>
<feature type="region of interest" description="Disordered" evidence="5">
    <location>
        <begin position="59"/>
        <end position="78"/>
    </location>
</feature>
<keyword evidence="1 3" id="KW-0238">DNA-binding</keyword>
<evidence type="ECO:0000259" key="6">
    <source>
        <dbReference type="PROSITE" id="PS50071"/>
    </source>
</evidence>
<dbReference type="GO" id="GO:0030154">
    <property type="term" value="P:cell differentiation"/>
    <property type="evidence" value="ECO:0007669"/>
    <property type="project" value="TreeGrafter"/>
</dbReference>
<evidence type="ECO:0000256" key="1">
    <source>
        <dbReference type="ARBA" id="ARBA00023125"/>
    </source>
</evidence>
<keyword evidence="3 4" id="KW-0539">Nucleus</keyword>
<dbReference type="PANTHER" id="PTHR24324">
    <property type="entry name" value="HOMEOBOX PROTEIN HHEX"/>
    <property type="match status" value="1"/>
</dbReference>
<evidence type="ECO:0000313" key="8">
    <source>
        <dbReference type="Proteomes" id="UP000053477"/>
    </source>
</evidence>